<evidence type="ECO:0000259" key="2">
    <source>
        <dbReference type="Pfam" id="PF22725"/>
    </source>
</evidence>
<dbReference type="Pfam" id="PF01408">
    <property type="entry name" value="GFO_IDH_MocA"/>
    <property type="match status" value="1"/>
</dbReference>
<feature type="domain" description="GFO/IDH/MocA-like oxidoreductase" evidence="2">
    <location>
        <begin position="130"/>
        <end position="253"/>
    </location>
</feature>
<dbReference type="InterPro" id="IPR036291">
    <property type="entry name" value="NAD(P)-bd_dom_sf"/>
</dbReference>
<dbReference type="InterPro" id="IPR055170">
    <property type="entry name" value="GFO_IDH_MocA-like_dom"/>
</dbReference>
<feature type="domain" description="Gfo/Idh/MocA-like oxidoreductase N-terminal" evidence="1">
    <location>
        <begin position="3"/>
        <end position="120"/>
    </location>
</feature>
<dbReference type="Gene3D" id="3.40.50.720">
    <property type="entry name" value="NAD(P)-binding Rossmann-like Domain"/>
    <property type="match status" value="1"/>
</dbReference>
<dbReference type="SUPFAM" id="SSF51735">
    <property type="entry name" value="NAD(P)-binding Rossmann-fold domains"/>
    <property type="match status" value="1"/>
</dbReference>
<organism evidence="3 4">
    <name type="scientific">Microlunatus kandeliicorticis</name>
    <dbReference type="NCBI Taxonomy" id="1759536"/>
    <lineage>
        <taxon>Bacteria</taxon>
        <taxon>Bacillati</taxon>
        <taxon>Actinomycetota</taxon>
        <taxon>Actinomycetes</taxon>
        <taxon>Propionibacteriales</taxon>
        <taxon>Propionibacteriaceae</taxon>
        <taxon>Microlunatus</taxon>
    </lineage>
</organism>
<comment type="caution">
    <text evidence="3">The sequence shown here is derived from an EMBL/GenBank/DDBJ whole genome shotgun (WGS) entry which is preliminary data.</text>
</comment>
<dbReference type="Gene3D" id="3.30.360.10">
    <property type="entry name" value="Dihydrodipicolinate Reductase, domain 2"/>
    <property type="match status" value="1"/>
</dbReference>
<keyword evidence="4" id="KW-1185">Reference proteome</keyword>
<reference evidence="3 4" key="1">
    <citation type="submission" date="2020-07" db="EMBL/GenBank/DDBJ databases">
        <title>Sequencing the genomes of 1000 actinobacteria strains.</title>
        <authorList>
            <person name="Klenk H.-P."/>
        </authorList>
    </citation>
    <scope>NUCLEOTIDE SEQUENCE [LARGE SCALE GENOMIC DNA]</scope>
    <source>
        <strain evidence="3 4">DSM 100723</strain>
    </source>
</reference>
<dbReference type="Pfam" id="PF22725">
    <property type="entry name" value="GFO_IDH_MocA_C3"/>
    <property type="match status" value="1"/>
</dbReference>
<dbReference type="InterPro" id="IPR051450">
    <property type="entry name" value="Gfo/Idh/MocA_Oxidoreductases"/>
</dbReference>
<dbReference type="AlphaFoldDB" id="A0A7W3IRT5"/>
<evidence type="ECO:0000313" key="3">
    <source>
        <dbReference type="EMBL" id="MBA8794093.1"/>
    </source>
</evidence>
<dbReference type="PANTHER" id="PTHR43377">
    <property type="entry name" value="BILIVERDIN REDUCTASE A"/>
    <property type="match status" value="1"/>
</dbReference>
<accession>A0A7W3IRT5</accession>
<dbReference type="InterPro" id="IPR000683">
    <property type="entry name" value="Gfo/Idh/MocA-like_OxRdtase_N"/>
</dbReference>
<dbReference type="Proteomes" id="UP000523079">
    <property type="component" value="Unassembled WGS sequence"/>
</dbReference>
<sequence length="336" mass="34713">MLTVGIVGAGLRGQLFARALADVPGVRVAGFAEPSAQTGEAASGATGVPVHPDHRALLAATSPDAVIIATPDFAHREVAVDVAGAGIDLLIEKPLATTVEDATLIADAVRAGGGRCLVGFENRWNPHAHRAHEVVASGSLGSPITSHATLSNSFFVPTRMLAWAERSSPAWFLMPHTVDLLMWLNDSAVASVRAVSSRGVLAARGVDTEDVVHALIAFANGATANLTSAWVLPDAGEGIVDFRFGVVGTEGSITADLSHQGLSVVTDRTRSEWPLSGTIGRSQVGPAVWMVEHFARALIDGGDLGPGVDHGLAVTRVICAVEQAASTGRSVSPDEL</sequence>
<dbReference type="SUPFAM" id="SSF55347">
    <property type="entry name" value="Glyceraldehyde-3-phosphate dehydrogenase-like, C-terminal domain"/>
    <property type="match status" value="1"/>
</dbReference>
<proteinExistence type="predicted"/>
<evidence type="ECO:0000313" key="4">
    <source>
        <dbReference type="Proteomes" id="UP000523079"/>
    </source>
</evidence>
<name>A0A7W3IRT5_9ACTN</name>
<evidence type="ECO:0000259" key="1">
    <source>
        <dbReference type="Pfam" id="PF01408"/>
    </source>
</evidence>
<dbReference type="GO" id="GO:0000166">
    <property type="term" value="F:nucleotide binding"/>
    <property type="evidence" value="ECO:0007669"/>
    <property type="project" value="InterPro"/>
</dbReference>
<gene>
    <name evidence="3" type="ORF">FHX74_001698</name>
</gene>
<dbReference type="EMBL" id="JACGWT010000002">
    <property type="protein sequence ID" value="MBA8794093.1"/>
    <property type="molecule type" value="Genomic_DNA"/>
</dbReference>
<dbReference type="PANTHER" id="PTHR43377:SF8">
    <property type="entry name" value="BLR3664 PROTEIN"/>
    <property type="match status" value="1"/>
</dbReference>
<dbReference type="RefSeq" id="WP_182559611.1">
    <property type="nucleotide sequence ID" value="NZ_JACGWT010000002.1"/>
</dbReference>
<protein>
    <submittedName>
        <fullName evidence="3">Putative dehydrogenase</fullName>
    </submittedName>
</protein>